<dbReference type="InterPro" id="IPR036691">
    <property type="entry name" value="Endo/exonu/phosph_ase_sf"/>
</dbReference>
<organism evidence="2">
    <name type="scientific">Octopus bimaculoides</name>
    <name type="common">California two-spotted octopus</name>
    <dbReference type="NCBI Taxonomy" id="37653"/>
    <lineage>
        <taxon>Eukaryota</taxon>
        <taxon>Metazoa</taxon>
        <taxon>Spiralia</taxon>
        <taxon>Lophotrochozoa</taxon>
        <taxon>Mollusca</taxon>
        <taxon>Cephalopoda</taxon>
        <taxon>Coleoidea</taxon>
        <taxon>Octopodiformes</taxon>
        <taxon>Octopoda</taxon>
        <taxon>Incirrata</taxon>
        <taxon>Octopodidae</taxon>
        <taxon>Octopus</taxon>
    </lineage>
</organism>
<dbReference type="EMBL" id="KQ416046">
    <property type="protein sequence ID" value="KOF98949.1"/>
    <property type="molecule type" value="Genomic_DNA"/>
</dbReference>
<accession>A0A0L8IC15</accession>
<dbReference type="AlphaFoldDB" id="A0A0L8IC15"/>
<dbReference type="Gene3D" id="3.60.10.10">
    <property type="entry name" value="Endonuclease/exonuclease/phosphatase"/>
    <property type="match status" value="1"/>
</dbReference>
<sequence length="440" mass="49320">MKAEKYPTNRTIDVILKASSGILTYDKSWVCNTCHLSMNHGKVPIQSWINGLGLDVISPALSDPRPLELRLISQRIPFMKVVVLPKGGQKAIHGSAVNVPSKLQPVVSSLPRLPDTAQAVALKLKRNLCYKGHHMHEYIQPRMLESRTSMGPDIRQKLIDYLETTPDKQYYFGQYYSVNTDELDRACEDLKRMEPPEDVWDAVASKCGVPTCGRRRRRCCTGKVASTGRSIKKCRSSSRGVRLQQQMLFETSPSAAPTVTRRRLQIRLLNIRSYFEHGQDLKADNTLQNVDVLFRGNVLEAESTNRPATMGHGGGVMTVAKQEIAPTDIHLNASGLEYTAVGVTISSTKINIITIYRSPSLKNHLTIVLGDFKVDFLDDPNHEFLTTINQFGFDQLVQKPTTNCGSLLDHVHVNQDRRPQVTVTDCYFSDHDVVCVSLKF</sequence>
<gene>
    <name evidence="2" type="ORF">OCBIM_22021466mg</name>
</gene>
<evidence type="ECO:0000259" key="1">
    <source>
        <dbReference type="Pfam" id="PF20209"/>
    </source>
</evidence>
<dbReference type="Pfam" id="PF20209">
    <property type="entry name" value="DUF6570"/>
    <property type="match status" value="1"/>
</dbReference>
<dbReference type="SUPFAM" id="SSF56219">
    <property type="entry name" value="DNase I-like"/>
    <property type="match status" value="1"/>
</dbReference>
<name>A0A0L8IC15_OCTBM</name>
<evidence type="ECO:0000313" key="2">
    <source>
        <dbReference type="EMBL" id="KOF98949.1"/>
    </source>
</evidence>
<dbReference type="InterPro" id="IPR046700">
    <property type="entry name" value="DUF6570"/>
</dbReference>
<reference evidence="2" key="1">
    <citation type="submission" date="2015-07" db="EMBL/GenBank/DDBJ databases">
        <title>MeaNS - Measles Nucleotide Surveillance Program.</title>
        <authorList>
            <person name="Tran T."/>
            <person name="Druce J."/>
        </authorList>
    </citation>
    <scope>NUCLEOTIDE SEQUENCE</scope>
    <source>
        <strain evidence="2">UCB-OBI-ISO-001</strain>
        <tissue evidence="2">Gonad</tissue>
    </source>
</reference>
<feature type="domain" description="DUF6570" evidence="1">
    <location>
        <begin position="41"/>
        <end position="120"/>
    </location>
</feature>
<proteinExistence type="predicted"/>
<protein>
    <recommendedName>
        <fullName evidence="1">DUF6570 domain-containing protein</fullName>
    </recommendedName>
</protein>